<gene>
    <name evidence="1" type="ORF">PHAECO_LOCUS8974</name>
</gene>
<organism evidence="1 2">
    <name type="scientific">Phaedon cochleariae</name>
    <name type="common">Mustard beetle</name>
    <dbReference type="NCBI Taxonomy" id="80249"/>
    <lineage>
        <taxon>Eukaryota</taxon>
        <taxon>Metazoa</taxon>
        <taxon>Ecdysozoa</taxon>
        <taxon>Arthropoda</taxon>
        <taxon>Hexapoda</taxon>
        <taxon>Insecta</taxon>
        <taxon>Pterygota</taxon>
        <taxon>Neoptera</taxon>
        <taxon>Endopterygota</taxon>
        <taxon>Coleoptera</taxon>
        <taxon>Polyphaga</taxon>
        <taxon>Cucujiformia</taxon>
        <taxon>Chrysomeloidea</taxon>
        <taxon>Chrysomelidae</taxon>
        <taxon>Chrysomelinae</taxon>
        <taxon>Chrysomelini</taxon>
        <taxon>Phaedon</taxon>
    </lineage>
</organism>
<proteinExistence type="predicted"/>
<accession>A0A9N9SJ15</accession>
<keyword evidence="2" id="KW-1185">Reference proteome</keyword>
<evidence type="ECO:0000313" key="2">
    <source>
        <dbReference type="Proteomes" id="UP001153737"/>
    </source>
</evidence>
<reference evidence="1" key="2">
    <citation type="submission" date="2022-10" db="EMBL/GenBank/DDBJ databases">
        <authorList>
            <consortium name="ENA_rothamsted_submissions"/>
            <consortium name="culmorum"/>
            <person name="King R."/>
        </authorList>
    </citation>
    <scope>NUCLEOTIDE SEQUENCE</scope>
</reference>
<dbReference type="Proteomes" id="UP001153737">
    <property type="component" value="Chromosome 5"/>
</dbReference>
<sequence length="101" mass="11771">MDDGHFCLSFQQIEICLALNHDIISSLSTLKRKLHKLGLFRRKNFTDILVIQQFITNNAKTHGQLQGYRWMHLKCLQNNSVVTQEMVCLLLPIKWLSKCLS</sequence>
<dbReference type="EMBL" id="OU896711">
    <property type="protein sequence ID" value="CAG9821573.1"/>
    <property type="molecule type" value="Genomic_DNA"/>
</dbReference>
<reference evidence="1" key="1">
    <citation type="submission" date="2022-01" db="EMBL/GenBank/DDBJ databases">
        <authorList>
            <person name="King R."/>
        </authorList>
    </citation>
    <scope>NUCLEOTIDE SEQUENCE</scope>
</reference>
<evidence type="ECO:0000313" key="1">
    <source>
        <dbReference type="EMBL" id="CAG9821573.1"/>
    </source>
</evidence>
<protein>
    <submittedName>
        <fullName evidence="1">Uncharacterized protein</fullName>
    </submittedName>
</protein>
<dbReference type="OrthoDB" id="6747988at2759"/>
<dbReference type="AlphaFoldDB" id="A0A9N9SJ15"/>
<name>A0A9N9SJ15_PHACE</name>